<sequence length="82" mass="7574">MSKSISSKADGGRSAISGTLPGSRTIAPVDPELDCPLFATGPGAGVVEGAGDGLGAGDGEGLGAGTGAGSPKPGGKSDSGEF</sequence>
<name>A0A6H2DL61_9SPHN</name>
<dbReference type="AlphaFoldDB" id="A0A6H2DL61"/>
<dbReference type="EMBL" id="CP051217">
    <property type="protein sequence ID" value="QJB68938.1"/>
    <property type="molecule type" value="Genomic_DNA"/>
</dbReference>
<evidence type="ECO:0000313" key="3">
    <source>
        <dbReference type="Proteomes" id="UP000501600"/>
    </source>
</evidence>
<gene>
    <name evidence="2" type="ORF">HF685_06320</name>
</gene>
<feature type="region of interest" description="Disordered" evidence="1">
    <location>
        <begin position="1"/>
        <end position="29"/>
    </location>
</feature>
<reference evidence="2 3" key="1">
    <citation type="submission" date="2020-04" db="EMBL/GenBank/DDBJ databases">
        <title>Genome sequence for Sphingorhabdus sp. strain M1.</title>
        <authorList>
            <person name="Park S.-J."/>
        </authorList>
    </citation>
    <scope>NUCLEOTIDE SEQUENCE [LARGE SCALE GENOMIC DNA]</scope>
    <source>
        <strain evidence="2 3">JK6</strain>
    </source>
</reference>
<protein>
    <submittedName>
        <fullName evidence="2">Uncharacterized protein</fullName>
    </submittedName>
</protein>
<dbReference type="KEGG" id="phao:HF685_06320"/>
<dbReference type="RefSeq" id="WP_168818780.1">
    <property type="nucleotide sequence ID" value="NZ_CP051217.1"/>
</dbReference>
<feature type="compositionally biased region" description="Gly residues" evidence="1">
    <location>
        <begin position="42"/>
        <end position="68"/>
    </location>
</feature>
<feature type="region of interest" description="Disordered" evidence="1">
    <location>
        <begin position="42"/>
        <end position="82"/>
    </location>
</feature>
<evidence type="ECO:0000313" key="2">
    <source>
        <dbReference type="EMBL" id="QJB68938.1"/>
    </source>
</evidence>
<proteinExistence type="predicted"/>
<keyword evidence="3" id="KW-1185">Reference proteome</keyword>
<accession>A0A6H2DL61</accession>
<organism evidence="2 3">
    <name type="scientific">Parasphingorhabdus halotolerans</name>
    <dbReference type="NCBI Taxonomy" id="2725558"/>
    <lineage>
        <taxon>Bacteria</taxon>
        <taxon>Pseudomonadati</taxon>
        <taxon>Pseudomonadota</taxon>
        <taxon>Alphaproteobacteria</taxon>
        <taxon>Sphingomonadales</taxon>
        <taxon>Sphingomonadaceae</taxon>
        <taxon>Parasphingorhabdus</taxon>
    </lineage>
</organism>
<evidence type="ECO:0000256" key="1">
    <source>
        <dbReference type="SAM" id="MobiDB-lite"/>
    </source>
</evidence>
<dbReference type="Proteomes" id="UP000501600">
    <property type="component" value="Chromosome"/>
</dbReference>